<evidence type="ECO:0000259" key="7">
    <source>
        <dbReference type="PROSITE" id="PS50893"/>
    </source>
</evidence>
<evidence type="ECO:0000256" key="3">
    <source>
        <dbReference type="ARBA" id="ARBA00022448"/>
    </source>
</evidence>
<dbReference type="EMBL" id="DXGD01000419">
    <property type="protein sequence ID" value="HIX00710.1"/>
    <property type="molecule type" value="Genomic_DNA"/>
</dbReference>
<keyword evidence="4" id="KW-0547">Nucleotide-binding</keyword>
<dbReference type="GO" id="GO:0005524">
    <property type="term" value="F:ATP binding"/>
    <property type="evidence" value="ECO:0007669"/>
    <property type="project" value="UniProtKB-KW"/>
</dbReference>
<feature type="domain" description="ABC transporter" evidence="7">
    <location>
        <begin position="6"/>
        <end position="235"/>
    </location>
</feature>
<dbReference type="InterPro" id="IPR003593">
    <property type="entry name" value="AAA+_ATPase"/>
</dbReference>
<reference evidence="8" key="1">
    <citation type="journal article" date="2021" name="PeerJ">
        <title>Extensive microbial diversity within the chicken gut microbiome revealed by metagenomics and culture.</title>
        <authorList>
            <person name="Gilroy R."/>
            <person name="Ravi A."/>
            <person name="Getino M."/>
            <person name="Pursley I."/>
            <person name="Horton D.L."/>
            <person name="Alikhan N.F."/>
            <person name="Baker D."/>
            <person name="Gharbi K."/>
            <person name="Hall N."/>
            <person name="Watson M."/>
            <person name="Adriaenssens E.M."/>
            <person name="Foster-Nyarko E."/>
            <person name="Jarju S."/>
            <person name="Secka A."/>
            <person name="Antonio M."/>
            <person name="Oren A."/>
            <person name="Chaudhuri R.R."/>
            <person name="La Ragione R."/>
            <person name="Hildebrand F."/>
            <person name="Pallen M.J."/>
        </authorList>
    </citation>
    <scope>NUCLEOTIDE SEQUENCE</scope>
    <source>
        <strain evidence="8">ChiHejej3B27-3195</strain>
    </source>
</reference>
<dbReference type="SMART" id="SM00382">
    <property type="entry name" value="AAA"/>
    <property type="match status" value="1"/>
</dbReference>
<dbReference type="AlphaFoldDB" id="A0A9D1UUK5"/>
<evidence type="ECO:0000256" key="1">
    <source>
        <dbReference type="ARBA" id="ARBA00004202"/>
    </source>
</evidence>
<dbReference type="InterPro" id="IPR003439">
    <property type="entry name" value="ABC_transporter-like_ATP-bd"/>
</dbReference>
<keyword evidence="6" id="KW-0046">Antibiotic resistance</keyword>
<evidence type="ECO:0000313" key="8">
    <source>
        <dbReference type="EMBL" id="HIX00710.1"/>
    </source>
</evidence>
<dbReference type="PANTHER" id="PTHR42711">
    <property type="entry name" value="ABC TRANSPORTER ATP-BINDING PROTEIN"/>
    <property type="match status" value="1"/>
</dbReference>
<dbReference type="Gene3D" id="3.40.50.300">
    <property type="entry name" value="P-loop containing nucleotide triphosphate hydrolases"/>
    <property type="match status" value="1"/>
</dbReference>
<evidence type="ECO:0000256" key="5">
    <source>
        <dbReference type="ARBA" id="ARBA00022840"/>
    </source>
</evidence>
<dbReference type="Proteomes" id="UP000824151">
    <property type="component" value="Unassembled WGS sequence"/>
</dbReference>
<accession>A0A9D1UUK5</accession>
<reference evidence="8" key="2">
    <citation type="submission" date="2021-04" db="EMBL/GenBank/DDBJ databases">
        <authorList>
            <person name="Gilroy R."/>
        </authorList>
    </citation>
    <scope>NUCLEOTIDE SEQUENCE</scope>
    <source>
        <strain evidence="8">ChiHejej3B27-3195</strain>
    </source>
</reference>
<evidence type="ECO:0000256" key="2">
    <source>
        <dbReference type="ARBA" id="ARBA00005417"/>
    </source>
</evidence>
<evidence type="ECO:0000313" key="9">
    <source>
        <dbReference type="Proteomes" id="UP000824151"/>
    </source>
</evidence>
<keyword evidence="5 8" id="KW-0067">ATP-binding</keyword>
<comment type="subcellular location">
    <subcellularLocation>
        <location evidence="1">Cell membrane</location>
        <topology evidence="1">Peripheral membrane protein</topology>
    </subcellularLocation>
</comment>
<dbReference type="SUPFAM" id="SSF52540">
    <property type="entry name" value="P-loop containing nucleoside triphosphate hydrolases"/>
    <property type="match status" value="1"/>
</dbReference>
<dbReference type="Pfam" id="PF00005">
    <property type="entry name" value="ABC_tran"/>
    <property type="match status" value="1"/>
</dbReference>
<dbReference type="GO" id="GO:0046677">
    <property type="term" value="P:response to antibiotic"/>
    <property type="evidence" value="ECO:0007669"/>
    <property type="project" value="UniProtKB-KW"/>
</dbReference>
<keyword evidence="3" id="KW-0813">Transport</keyword>
<dbReference type="GO" id="GO:0005886">
    <property type="term" value="C:plasma membrane"/>
    <property type="evidence" value="ECO:0007669"/>
    <property type="project" value="UniProtKB-SubCell"/>
</dbReference>
<protein>
    <submittedName>
        <fullName evidence="8">ABC transporter ATP-binding protein</fullName>
    </submittedName>
</protein>
<dbReference type="PANTHER" id="PTHR42711:SF5">
    <property type="entry name" value="ABC TRANSPORTER ATP-BINDING PROTEIN NATA"/>
    <property type="match status" value="1"/>
</dbReference>
<evidence type="ECO:0000256" key="4">
    <source>
        <dbReference type="ARBA" id="ARBA00022741"/>
    </source>
</evidence>
<sequence length="322" mass="34589">MSDSAVVARELRKTYTRAGSTFHAVDGISFEFPSSGVYGLLGPNGAGKSTTLEMIAGLRKPDGGSIRVLGLDPFTDRGAITRRVSIQPQKAALFQHQTVLELLQTWAAFYPDARKADEVVETLDLGQSAHTRVAKLSGGQTQRLLIGASIISSPDVLILDEPSAGLDPNARDDLWRVIRSEGARGATVILSTHSMEEAEALCEFLVIVNEGTIVASGTPHGLISEYVTGSEIYFDISRTRFGELQEHPEVMETATSIAGTDSGSRTAVIVETSHSDRFLERLMGSPLAADVQNLKMGSAGLDSVFRKVAGRELDDEGRVSDR</sequence>
<organism evidence="8 9">
    <name type="scientific">Candidatus Nesterenkonia stercoripullorum</name>
    <dbReference type="NCBI Taxonomy" id="2838701"/>
    <lineage>
        <taxon>Bacteria</taxon>
        <taxon>Bacillati</taxon>
        <taxon>Actinomycetota</taxon>
        <taxon>Actinomycetes</taxon>
        <taxon>Micrococcales</taxon>
        <taxon>Micrococcaceae</taxon>
        <taxon>Nesterenkonia</taxon>
    </lineage>
</organism>
<dbReference type="InterPro" id="IPR050763">
    <property type="entry name" value="ABC_transporter_ATP-binding"/>
</dbReference>
<dbReference type="InterPro" id="IPR027417">
    <property type="entry name" value="P-loop_NTPase"/>
</dbReference>
<name>A0A9D1UUK5_9MICC</name>
<dbReference type="PROSITE" id="PS50893">
    <property type="entry name" value="ABC_TRANSPORTER_2"/>
    <property type="match status" value="1"/>
</dbReference>
<proteinExistence type="inferred from homology"/>
<evidence type="ECO:0000256" key="6">
    <source>
        <dbReference type="ARBA" id="ARBA00023251"/>
    </source>
</evidence>
<dbReference type="GO" id="GO:0016887">
    <property type="term" value="F:ATP hydrolysis activity"/>
    <property type="evidence" value="ECO:0007669"/>
    <property type="project" value="InterPro"/>
</dbReference>
<comment type="caution">
    <text evidence="8">The sequence shown here is derived from an EMBL/GenBank/DDBJ whole genome shotgun (WGS) entry which is preliminary data.</text>
</comment>
<gene>
    <name evidence="8" type="ORF">H9871_11280</name>
</gene>
<comment type="similarity">
    <text evidence="2">Belongs to the ABC transporter superfamily.</text>
</comment>
<dbReference type="CDD" id="cd03230">
    <property type="entry name" value="ABC_DR_subfamily_A"/>
    <property type="match status" value="1"/>
</dbReference>